<evidence type="ECO:0000256" key="3">
    <source>
        <dbReference type="ARBA" id="ARBA00022722"/>
    </source>
</evidence>
<dbReference type="PANTHER" id="PTHR30194:SF3">
    <property type="entry name" value="CROSSOVER JUNCTION ENDODEOXYRIBONUCLEASE RUVC"/>
    <property type="match status" value="1"/>
</dbReference>
<evidence type="ECO:0000256" key="10">
    <source>
        <dbReference type="ARBA" id="ARBA00023172"/>
    </source>
</evidence>
<dbReference type="InterPro" id="IPR012337">
    <property type="entry name" value="RNaseH-like_sf"/>
</dbReference>
<evidence type="ECO:0000256" key="11">
    <source>
        <dbReference type="ARBA" id="ARBA00023204"/>
    </source>
</evidence>
<evidence type="ECO:0000256" key="7">
    <source>
        <dbReference type="ARBA" id="ARBA00022801"/>
    </source>
</evidence>
<evidence type="ECO:0000256" key="2">
    <source>
        <dbReference type="ARBA" id="ARBA00022490"/>
    </source>
</evidence>
<comment type="subunit">
    <text evidence="13">Homodimer which binds Holliday junction (HJ) DNA. The HJ becomes 2-fold symmetrical on binding to RuvC with unstacked arms; it has a different conformation from HJ DNA in complex with RuvA. In the full resolvosome a probable DNA-RuvA(4)-RuvB(12)-RuvC(2) complex forms which resolves the HJ.</text>
</comment>
<dbReference type="GO" id="GO:0048476">
    <property type="term" value="C:Holliday junction resolvase complex"/>
    <property type="evidence" value="ECO:0007669"/>
    <property type="project" value="UniProtKB-UniRule"/>
</dbReference>
<keyword evidence="4 13" id="KW-0479">Metal-binding</keyword>
<dbReference type="Proteomes" id="UP000003345">
    <property type="component" value="Unassembled WGS sequence"/>
</dbReference>
<keyword evidence="10 13" id="KW-0233">DNA recombination</keyword>
<name>I2NC53_9PAST</name>
<dbReference type="AlphaFoldDB" id="I2NC53"/>
<comment type="cofactor">
    <cofactor evidence="13">
        <name>Mg(2+)</name>
        <dbReference type="ChEBI" id="CHEBI:18420"/>
    </cofactor>
    <text evidence="13">Binds 2 Mg(2+) ion per subunit.</text>
</comment>
<dbReference type="CDD" id="cd16962">
    <property type="entry name" value="RuvC"/>
    <property type="match status" value="1"/>
</dbReference>
<comment type="caution">
    <text evidence="15">The sequence shown here is derived from an EMBL/GenBank/DDBJ whole genome shotgun (WGS) entry which is preliminary data.</text>
</comment>
<evidence type="ECO:0000256" key="5">
    <source>
        <dbReference type="ARBA" id="ARBA00022759"/>
    </source>
</evidence>
<keyword evidence="8 13" id="KW-0460">Magnesium</keyword>
<sequence length="199" mass="21855">MHRLFFDMAIILGIDPGSRLTGYGVIRQTGRHLDYLGSGVIRTAADDLPTRLKRIYAGVTEVITQFHPEMFAIEQVFMAKNADSALKLGQARGTAIVAAVNHDLPVFEYAARLVKQTVVGIGSADKVQVQDMVMRMLQLSAKPQADAADALAIAITHAHSIQHSLVVAKQSSQKVNSEKEQILALMKTRYSRGRFRLKG</sequence>
<dbReference type="GO" id="GO:0000287">
    <property type="term" value="F:magnesium ion binding"/>
    <property type="evidence" value="ECO:0007669"/>
    <property type="project" value="UniProtKB-UniRule"/>
</dbReference>
<evidence type="ECO:0000256" key="13">
    <source>
        <dbReference type="HAMAP-Rule" id="MF_00034"/>
    </source>
</evidence>
<keyword evidence="2 13" id="KW-0963">Cytoplasm</keyword>
<proteinExistence type="inferred from homology"/>
<feature type="active site" evidence="13">
    <location>
        <position position="146"/>
    </location>
</feature>
<keyword evidence="6 13" id="KW-0227">DNA damage</keyword>
<dbReference type="EC" id="3.1.21.10" evidence="13 14"/>
<dbReference type="GO" id="GO:0008821">
    <property type="term" value="F:crossover junction DNA endonuclease activity"/>
    <property type="evidence" value="ECO:0007669"/>
    <property type="project" value="UniProtKB-UniRule"/>
</dbReference>
<organism evidence="15 16">
    <name type="scientific">Haemophilus paraphrohaemolyticus HK411</name>
    <dbReference type="NCBI Taxonomy" id="1095743"/>
    <lineage>
        <taxon>Bacteria</taxon>
        <taxon>Pseudomonadati</taxon>
        <taxon>Pseudomonadota</taxon>
        <taxon>Gammaproteobacteria</taxon>
        <taxon>Pasteurellales</taxon>
        <taxon>Pasteurellaceae</taxon>
        <taxon>Haemophilus</taxon>
    </lineage>
</organism>
<feature type="binding site" evidence="13">
    <location>
        <position position="74"/>
    </location>
    <ligand>
        <name>Mg(2+)</name>
        <dbReference type="ChEBI" id="CHEBI:18420"/>
        <label>2</label>
    </ligand>
</feature>
<evidence type="ECO:0000256" key="14">
    <source>
        <dbReference type="NCBIfam" id="TIGR00228"/>
    </source>
</evidence>
<evidence type="ECO:0000313" key="16">
    <source>
        <dbReference type="Proteomes" id="UP000003345"/>
    </source>
</evidence>
<dbReference type="NCBIfam" id="TIGR00228">
    <property type="entry name" value="ruvC"/>
    <property type="match status" value="1"/>
</dbReference>
<protein>
    <recommendedName>
        <fullName evidence="13 14">Crossover junction endodeoxyribonuclease RuvC</fullName>
        <ecNumber evidence="13 14">3.1.21.10</ecNumber>
    </recommendedName>
    <alternativeName>
        <fullName evidence="13">Holliday junction nuclease RuvC</fullName>
    </alternativeName>
    <alternativeName>
        <fullName evidence="13">Holliday junction resolvase RuvC</fullName>
    </alternativeName>
</protein>
<dbReference type="PROSITE" id="PS01321">
    <property type="entry name" value="RUVC"/>
    <property type="match status" value="1"/>
</dbReference>
<evidence type="ECO:0000256" key="4">
    <source>
        <dbReference type="ARBA" id="ARBA00022723"/>
    </source>
</evidence>
<dbReference type="InterPro" id="IPR020563">
    <property type="entry name" value="X-over_junc_endoDNase_Mg_BS"/>
</dbReference>
<dbReference type="PANTHER" id="PTHR30194">
    <property type="entry name" value="CROSSOVER JUNCTION ENDODEOXYRIBONUCLEASE RUVC"/>
    <property type="match status" value="1"/>
</dbReference>
<keyword evidence="11 13" id="KW-0234">DNA repair</keyword>
<keyword evidence="5 13" id="KW-0255">Endonuclease</keyword>
<dbReference type="GO" id="GO:0003677">
    <property type="term" value="F:DNA binding"/>
    <property type="evidence" value="ECO:0007669"/>
    <property type="project" value="UniProtKB-KW"/>
</dbReference>
<reference evidence="15 16" key="1">
    <citation type="submission" date="2012-04" db="EMBL/GenBank/DDBJ databases">
        <authorList>
            <person name="Harkins D.M."/>
            <person name="Madupu R."/>
            <person name="Durkin A.S."/>
            <person name="Torralba M."/>
            <person name="Methe B."/>
            <person name="Sutton G.G."/>
            <person name="Nelson K.E."/>
        </authorList>
    </citation>
    <scope>NUCLEOTIDE SEQUENCE [LARGE SCALE GENOMIC DNA]</scope>
    <source>
        <strain evidence="15 16">HK411</strain>
    </source>
</reference>
<dbReference type="PATRIC" id="fig|1095743.3.peg.1891"/>
<dbReference type="Pfam" id="PF02075">
    <property type="entry name" value="RuvC"/>
    <property type="match status" value="1"/>
</dbReference>
<dbReference type="Gene3D" id="3.30.420.10">
    <property type="entry name" value="Ribonuclease H-like superfamily/Ribonuclease H"/>
    <property type="match status" value="1"/>
</dbReference>
<dbReference type="FunFam" id="3.30.420.10:FF:000002">
    <property type="entry name" value="Crossover junction endodeoxyribonuclease RuvC"/>
    <property type="match status" value="1"/>
</dbReference>
<dbReference type="PRINTS" id="PR00696">
    <property type="entry name" value="RSOLVASERUVC"/>
</dbReference>
<comment type="function">
    <text evidence="13">The RuvA-RuvB-RuvC complex processes Holliday junction (HJ) DNA during genetic recombination and DNA repair. Endonuclease that resolves HJ intermediates. Cleaves cruciform DNA by making single-stranded nicks across the HJ at symmetrical positions within the homologous arms, yielding a 5'-phosphate and a 3'-hydroxyl group; requires a central core of homology in the junction. The consensus cleavage sequence is 5'-(A/T)TT(C/G)-3'. Cleavage occurs on the 3'-side of the TT dinucleotide at the point of strand exchange. HJ branch migration catalyzed by RuvA-RuvB allows RuvC to scan DNA until it finds its consensus sequence, where it cleaves and resolves the cruciform DNA.</text>
</comment>
<comment type="subcellular location">
    <subcellularLocation>
        <location evidence="13">Cytoplasm</location>
    </subcellularLocation>
</comment>
<evidence type="ECO:0000313" key="15">
    <source>
        <dbReference type="EMBL" id="EIG23414.1"/>
    </source>
</evidence>
<feature type="active site" evidence="13">
    <location>
        <position position="15"/>
    </location>
</feature>
<feature type="binding site" evidence="13">
    <location>
        <position position="15"/>
    </location>
    <ligand>
        <name>Mg(2+)</name>
        <dbReference type="ChEBI" id="CHEBI:18420"/>
        <label>1</label>
    </ligand>
</feature>
<dbReference type="GO" id="GO:0006281">
    <property type="term" value="P:DNA repair"/>
    <property type="evidence" value="ECO:0007669"/>
    <property type="project" value="UniProtKB-UniRule"/>
</dbReference>
<evidence type="ECO:0000256" key="12">
    <source>
        <dbReference type="ARBA" id="ARBA00029354"/>
    </source>
</evidence>
<gene>
    <name evidence="13 15" type="primary">ruvC</name>
    <name evidence="15" type="ORF">HMPREF1054_0717</name>
</gene>
<dbReference type="InterPro" id="IPR002176">
    <property type="entry name" value="X-over_junc_endoDNase_RuvC"/>
</dbReference>
<comment type="similarity">
    <text evidence="1 13">Belongs to the RuvC family.</text>
</comment>
<dbReference type="EMBL" id="AJMU01000078">
    <property type="protein sequence ID" value="EIG23414.1"/>
    <property type="molecule type" value="Genomic_DNA"/>
</dbReference>
<evidence type="ECO:0000256" key="8">
    <source>
        <dbReference type="ARBA" id="ARBA00022842"/>
    </source>
</evidence>
<keyword evidence="7 13" id="KW-0378">Hydrolase</keyword>
<comment type="catalytic activity">
    <reaction evidence="12 13">
        <text>Endonucleolytic cleavage at a junction such as a reciprocal single-stranded crossover between two homologous DNA duplexes (Holliday junction).</text>
        <dbReference type="EC" id="3.1.21.10"/>
    </reaction>
</comment>
<evidence type="ECO:0000256" key="9">
    <source>
        <dbReference type="ARBA" id="ARBA00023125"/>
    </source>
</evidence>
<feature type="active site" evidence="13">
    <location>
        <position position="74"/>
    </location>
</feature>
<dbReference type="GO" id="GO:0006310">
    <property type="term" value="P:DNA recombination"/>
    <property type="evidence" value="ECO:0007669"/>
    <property type="project" value="UniProtKB-UniRule"/>
</dbReference>
<evidence type="ECO:0000256" key="6">
    <source>
        <dbReference type="ARBA" id="ARBA00022763"/>
    </source>
</evidence>
<keyword evidence="9 13" id="KW-0238">DNA-binding</keyword>
<dbReference type="GO" id="GO:0005737">
    <property type="term" value="C:cytoplasm"/>
    <property type="evidence" value="ECO:0007669"/>
    <property type="project" value="UniProtKB-SubCell"/>
</dbReference>
<dbReference type="SUPFAM" id="SSF53098">
    <property type="entry name" value="Ribonuclease H-like"/>
    <property type="match status" value="1"/>
</dbReference>
<feature type="binding site" evidence="13">
    <location>
        <position position="146"/>
    </location>
    <ligand>
        <name>Mg(2+)</name>
        <dbReference type="ChEBI" id="CHEBI:18420"/>
        <label>1</label>
    </ligand>
</feature>
<dbReference type="eggNOG" id="COG0817">
    <property type="taxonomic scope" value="Bacteria"/>
</dbReference>
<keyword evidence="3 13" id="KW-0540">Nuclease</keyword>
<dbReference type="InterPro" id="IPR036397">
    <property type="entry name" value="RNaseH_sf"/>
</dbReference>
<accession>I2NC53</accession>
<evidence type="ECO:0000256" key="1">
    <source>
        <dbReference type="ARBA" id="ARBA00009518"/>
    </source>
</evidence>
<dbReference type="HAMAP" id="MF_00034">
    <property type="entry name" value="RuvC"/>
    <property type="match status" value="1"/>
</dbReference>